<reference evidence="2 3" key="1">
    <citation type="submission" date="2014-01" db="EMBL/GenBank/DDBJ databases">
        <title>Sulfitobacter sp. H3 (MCCC 1A00686) Genome Sequencing.</title>
        <authorList>
            <person name="Lai Q."/>
            <person name="Hong Z."/>
        </authorList>
    </citation>
    <scope>NUCLEOTIDE SEQUENCE [LARGE SCALE GENOMIC DNA]</scope>
    <source>
        <strain evidence="2 3">H3</strain>
    </source>
</reference>
<keyword evidence="3" id="KW-1185">Reference proteome</keyword>
<dbReference type="EMBL" id="JAMD01000002">
    <property type="protein sequence ID" value="KEJ97206.1"/>
    <property type="molecule type" value="Genomic_DNA"/>
</dbReference>
<dbReference type="Proteomes" id="UP000027746">
    <property type="component" value="Unassembled WGS sequence"/>
</dbReference>
<evidence type="ECO:0000256" key="1">
    <source>
        <dbReference type="SAM" id="Phobius"/>
    </source>
</evidence>
<proteinExistence type="predicted"/>
<evidence type="ECO:0000313" key="3">
    <source>
        <dbReference type="Proteomes" id="UP000027746"/>
    </source>
</evidence>
<name>A0A073J672_9RHOB</name>
<evidence type="ECO:0000313" key="2">
    <source>
        <dbReference type="EMBL" id="KEJ97206.1"/>
    </source>
</evidence>
<gene>
    <name evidence="2" type="ORF">SUH3_10550</name>
</gene>
<feature type="transmembrane region" description="Helical" evidence="1">
    <location>
        <begin position="26"/>
        <end position="47"/>
    </location>
</feature>
<accession>A0A073J672</accession>
<keyword evidence="1" id="KW-1133">Transmembrane helix</keyword>
<organism evidence="2 3">
    <name type="scientific">Pseudosulfitobacter pseudonitzschiae</name>
    <dbReference type="NCBI Taxonomy" id="1402135"/>
    <lineage>
        <taxon>Bacteria</taxon>
        <taxon>Pseudomonadati</taxon>
        <taxon>Pseudomonadota</taxon>
        <taxon>Alphaproteobacteria</taxon>
        <taxon>Rhodobacterales</taxon>
        <taxon>Roseobacteraceae</taxon>
        <taxon>Pseudosulfitobacter</taxon>
    </lineage>
</organism>
<protein>
    <submittedName>
        <fullName evidence="2">Uncharacterized protein</fullName>
    </submittedName>
</protein>
<keyword evidence="1" id="KW-0812">Transmembrane</keyword>
<comment type="caution">
    <text evidence="2">The sequence shown here is derived from an EMBL/GenBank/DDBJ whole genome shotgun (WGS) entry which is preliminary data.</text>
</comment>
<sequence length="178" mass="19204">MDRRMSQASATDTRFAPRHEERTPTVTVFALGSAIFALIAGMSFLLMSQGSVDDVSPVAAQDWAHDVSRADTSMLDPAPVSTAQVLGGMSDAEGRPVDLKRVTDRVLDWYGYSPRSGQKLQSLLVSALSQEQSDAYIDTLLNIAARRGDFVVSAHMRKANGRVDTEGLLAAIVRYASG</sequence>
<keyword evidence="1" id="KW-0472">Membrane</keyword>
<dbReference type="AlphaFoldDB" id="A0A073J672"/>